<protein>
    <submittedName>
        <fullName evidence="2">Endonuclease reverse transcriptase</fullName>
    </submittedName>
</protein>
<evidence type="ECO:0000313" key="3">
    <source>
        <dbReference type="Proteomes" id="UP000544331"/>
    </source>
</evidence>
<keyword evidence="2" id="KW-0255">Endonuclease</keyword>
<comment type="caution">
    <text evidence="2">The sequence shown here is derived from an EMBL/GenBank/DDBJ whole genome shotgun (WGS) entry which is preliminary data.</text>
</comment>
<feature type="compositionally biased region" description="Polar residues" evidence="1">
    <location>
        <begin position="131"/>
        <end position="150"/>
    </location>
</feature>
<dbReference type="EMBL" id="JAAOAN010001127">
    <property type="protein sequence ID" value="KAF5696810.1"/>
    <property type="molecule type" value="Genomic_DNA"/>
</dbReference>
<keyword evidence="2" id="KW-0548">Nucleotidyltransferase</keyword>
<keyword evidence="2" id="KW-0808">Transferase</keyword>
<sequence length="150" mass="16989">MSRRRREPPESALRWPDSRLSFRIDVEKWAAKAKSVAYHLRVLTNTKHGPLPSAVRSAVRVSVEPVLLYGSEAWYPGMIRPRWSQPTRDPPSSNQHLIQRRNKALNQSMRPILPLWETTPTAAPPGKWDTASYSGPRSAATQVLRTTQVA</sequence>
<reference evidence="2 3" key="1">
    <citation type="submission" date="2020-05" db="EMBL/GenBank/DDBJ databases">
        <title>Identification and distribution of gene clusters putatively required for synthesis of sphingolipid metabolism inhibitors in phylogenetically diverse species of the filamentous fungus Fusarium.</title>
        <authorList>
            <person name="Kim H.-S."/>
            <person name="Busman M."/>
            <person name="Brown D.W."/>
            <person name="Divon H."/>
            <person name="Uhlig S."/>
            <person name="Proctor R.H."/>
        </authorList>
    </citation>
    <scope>NUCLEOTIDE SEQUENCE [LARGE SCALE GENOMIC DNA]</scope>
    <source>
        <strain evidence="2 3">NRRL 66235</strain>
    </source>
</reference>
<dbReference type="Proteomes" id="UP000544331">
    <property type="component" value="Unassembled WGS sequence"/>
</dbReference>
<proteinExistence type="predicted"/>
<dbReference type="PANTHER" id="PTHR33481">
    <property type="entry name" value="REVERSE TRANSCRIPTASE"/>
    <property type="match status" value="1"/>
</dbReference>
<feature type="compositionally biased region" description="Polar residues" evidence="1">
    <location>
        <begin position="84"/>
        <end position="97"/>
    </location>
</feature>
<organism evidence="2 3">
    <name type="scientific">Fusarium mundagurra</name>
    <dbReference type="NCBI Taxonomy" id="1567541"/>
    <lineage>
        <taxon>Eukaryota</taxon>
        <taxon>Fungi</taxon>
        <taxon>Dikarya</taxon>
        <taxon>Ascomycota</taxon>
        <taxon>Pezizomycotina</taxon>
        <taxon>Sordariomycetes</taxon>
        <taxon>Hypocreomycetidae</taxon>
        <taxon>Hypocreales</taxon>
        <taxon>Nectriaceae</taxon>
        <taxon>Fusarium</taxon>
        <taxon>Fusarium fujikuroi species complex</taxon>
    </lineage>
</organism>
<evidence type="ECO:0000256" key="1">
    <source>
        <dbReference type="SAM" id="MobiDB-lite"/>
    </source>
</evidence>
<evidence type="ECO:0000313" key="2">
    <source>
        <dbReference type="EMBL" id="KAF5696810.1"/>
    </source>
</evidence>
<keyword evidence="3" id="KW-1185">Reference proteome</keyword>
<name>A0A8H6CYK0_9HYPO</name>
<keyword evidence="2" id="KW-0540">Nuclease</keyword>
<keyword evidence="2" id="KW-0695">RNA-directed DNA polymerase</keyword>
<dbReference type="PANTHER" id="PTHR33481:SF1">
    <property type="entry name" value="ENDONUCLEASE_EXONUCLEASE_PHOSPHATASE DOMAIN-CONTAINING PROTEIN-RELATED"/>
    <property type="match status" value="1"/>
</dbReference>
<dbReference type="GO" id="GO:0003964">
    <property type="term" value="F:RNA-directed DNA polymerase activity"/>
    <property type="evidence" value="ECO:0007669"/>
    <property type="project" value="UniProtKB-KW"/>
</dbReference>
<dbReference type="AlphaFoldDB" id="A0A8H6CYK0"/>
<feature type="region of interest" description="Disordered" evidence="1">
    <location>
        <begin position="81"/>
        <end position="102"/>
    </location>
</feature>
<accession>A0A8H6CYK0</accession>
<dbReference type="GO" id="GO:0004519">
    <property type="term" value="F:endonuclease activity"/>
    <property type="evidence" value="ECO:0007669"/>
    <property type="project" value="UniProtKB-KW"/>
</dbReference>
<feature type="region of interest" description="Disordered" evidence="1">
    <location>
        <begin position="118"/>
        <end position="150"/>
    </location>
</feature>
<dbReference type="OrthoDB" id="4842715at2759"/>
<gene>
    <name evidence="2" type="ORF">FMUND_15594</name>
</gene>
<keyword evidence="2" id="KW-0378">Hydrolase</keyword>